<evidence type="ECO:0000256" key="3">
    <source>
        <dbReference type="ARBA" id="ARBA00022552"/>
    </source>
</evidence>
<dbReference type="Proteomes" id="UP000051952">
    <property type="component" value="Unassembled WGS sequence"/>
</dbReference>
<reference evidence="9" key="1">
    <citation type="submission" date="2015-09" db="EMBL/GenBank/DDBJ databases">
        <authorList>
            <consortium name="Pathogen Informatics"/>
        </authorList>
    </citation>
    <scope>NUCLEOTIDE SEQUENCE [LARGE SCALE GENOMIC DNA]</scope>
    <source>
        <strain evidence="9">Lake Konstanz</strain>
    </source>
</reference>
<feature type="compositionally biased region" description="Acidic residues" evidence="7">
    <location>
        <begin position="125"/>
        <end position="156"/>
    </location>
</feature>
<feature type="compositionally biased region" description="Acidic residues" evidence="7">
    <location>
        <begin position="264"/>
        <end position="284"/>
    </location>
</feature>
<keyword evidence="3" id="KW-0698">rRNA processing</keyword>
<dbReference type="AlphaFoldDB" id="A0A0S4JKJ8"/>
<comment type="similarity">
    <text evidence="6">Belongs to the MPP10 family.</text>
</comment>
<feature type="compositionally biased region" description="Acidic residues" evidence="7">
    <location>
        <begin position="186"/>
        <end position="205"/>
    </location>
</feature>
<feature type="region of interest" description="Disordered" evidence="7">
    <location>
        <begin position="553"/>
        <end position="582"/>
    </location>
</feature>
<evidence type="ECO:0000313" key="8">
    <source>
        <dbReference type="EMBL" id="CUG89522.1"/>
    </source>
</evidence>
<keyword evidence="4" id="KW-0539">Nucleus</keyword>
<feature type="region of interest" description="Disordered" evidence="7">
    <location>
        <begin position="125"/>
        <end position="171"/>
    </location>
</feature>
<dbReference type="GO" id="GO:0034457">
    <property type="term" value="C:Mpp10 complex"/>
    <property type="evidence" value="ECO:0007669"/>
    <property type="project" value="InterPro"/>
</dbReference>
<gene>
    <name evidence="8" type="ORF">BSAL_21870</name>
</gene>
<dbReference type="OrthoDB" id="445326at2759"/>
<organism evidence="8 9">
    <name type="scientific">Bodo saltans</name>
    <name type="common">Flagellated protozoan</name>
    <dbReference type="NCBI Taxonomy" id="75058"/>
    <lineage>
        <taxon>Eukaryota</taxon>
        <taxon>Discoba</taxon>
        <taxon>Euglenozoa</taxon>
        <taxon>Kinetoplastea</taxon>
        <taxon>Metakinetoplastina</taxon>
        <taxon>Eubodonida</taxon>
        <taxon>Bodonidae</taxon>
        <taxon>Bodo</taxon>
    </lineage>
</organism>
<evidence type="ECO:0000256" key="5">
    <source>
        <dbReference type="ARBA" id="ARBA00023274"/>
    </source>
</evidence>
<proteinExistence type="inferred from homology"/>
<evidence type="ECO:0000256" key="1">
    <source>
        <dbReference type="ARBA" id="ARBA00004604"/>
    </source>
</evidence>
<feature type="compositionally biased region" description="Acidic residues" evidence="7">
    <location>
        <begin position="308"/>
        <end position="320"/>
    </location>
</feature>
<dbReference type="VEuPathDB" id="TriTrypDB:BSAL_21870"/>
<feature type="compositionally biased region" description="Basic and acidic residues" evidence="7">
    <location>
        <begin position="568"/>
        <end position="580"/>
    </location>
</feature>
<dbReference type="PANTHER" id="PTHR17039">
    <property type="entry name" value="U3 SMALL NUCLEOLAR RIBONUCLEOPROTEIN PROTEIN MPP10"/>
    <property type="match status" value="1"/>
</dbReference>
<dbReference type="PANTHER" id="PTHR17039:SF0">
    <property type="entry name" value="U3 SMALL NUCLEOLAR RIBONUCLEOPROTEIN PROTEIN MPP10"/>
    <property type="match status" value="1"/>
</dbReference>
<keyword evidence="2" id="KW-0690">Ribosome biogenesis</keyword>
<keyword evidence="5 8" id="KW-0687">Ribonucleoprotein</keyword>
<dbReference type="GO" id="GO:0032040">
    <property type="term" value="C:small-subunit processome"/>
    <property type="evidence" value="ECO:0007669"/>
    <property type="project" value="TreeGrafter"/>
</dbReference>
<evidence type="ECO:0000256" key="2">
    <source>
        <dbReference type="ARBA" id="ARBA00022517"/>
    </source>
</evidence>
<dbReference type="Pfam" id="PF04006">
    <property type="entry name" value="Mpp10"/>
    <property type="match status" value="1"/>
</dbReference>
<evidence type="ECO:0000256" key="6">
    <source>
        <dbReference type="ARBA" id="ARBA00029455"/>
    </source>
</evidence>
<dbReference type="GO" id="GO:0006364">
    <property type="term" value="P:rRNA processing"/>
    <property type="evidence" value="ECO:0007669"/>
    <property type="project" value="UniProtKB-KW"/>
</dbReference>
<feature type="compositionally biased region" description="Acidic residues" evidence="7">
    <location>
        <begin position="218"/>
        <end position="238"/>
    </location>
</feature>
<name>A0A0S4JKJ8_BODSA</name>
<evidence type="ECO:0000256" key="4">
    <source>
        <dbReference type="ARBA" id="ARBA00023242"/>
    </source>
</evidence>
<protein>
    <submittedName>
        <fullName evidence="8">U3 small nucleolar ribonucleoprotein, putative</fullName>
    </submittedName>
</protein>
<dbReference type="EMBL" id="CYKH01001747">
    <property type="protein sequence ID" value="CUG89522.1"/>
    <property type="molecule type" value="Genomic_DNA"/>
</dbReference>
<evidence type="ECO:0000313" key="9">
    <source>
        <dbReference type="Proteomes" id="UP000051952"/>
    </source>
</evidence>
<feature type="region of interest" description="Disordered" evidence="7">
    <location>
        <begin position="183"/>
        <end position="320"/>
    </location>
</feature>
<comment type="subcellular location">
    <subcellularLocation>
        <location evidence="1">Nucleus</location>
        <location evidence="1">Nucleolus</location>
    </subcellularLocation>
</comment>
<dbReference type="GO" id="GO:0005732">
    <property type="term" value="C:sno(s)RNA-containing ribonucleoprotein complex"/>
    <property type="evidence" value="ECO:0007669"/>
    <property type="project" value="InterPro"/>
</dbReference>
<sequence>MPSLKSKKASSSPVVVEVPKKIGKYQTLVSGVQTSLSSGPSEGIFGSPDGIRAALKSTFAVAAGLHSDAFQFRAKAIDVEKRKNITTEQIWGQLNVLLAPVMTQARRNVDSLCSRIDQVVEENILEGADDDDDEEVDEMDEAMEDDFDSNDDEEQLFGDKNKTAKKKKGAEIDKKDAWRYAFGVDGAEEEDEEMSEDGGLEDDQDGDRIRKRNQMAMDDIDEEVEEGDEENGDDDGNSEDERAALKELYGSDFSDEDGARLGDFGDEEDDMADANEYEEGEEAAEPFREQDGAYFGEDDILQEKDHYFEDEEQQPDEELDDPTLTTLQRQSIIERRQIDAVEKERLFNAPWAMSGEVGALKRPKDSLLDETLDFEHAMKPVPVITERTTALLEDRIKRRIAEGLFDDVVRRIARTSADDLVTTRRDAGVESEKSKLSLMDLYEKEYLNKMKLAEGPEAVASAEPLTEIEKDELRAIQLWKRLAQHLDALSNFHFTPKPIQQDLDARVRAVEHQAPAIAIENVGNLAMSRASALAPQDAYMPSNHVKAGVSVAEMDPKEKRSLRRAKKDRFAVGKERKDAKTAAFVSAKEAAKAKAAAAKALNSKKGGKR</sequence>
<dbReference type="OMA" id="THFEYKP"/>
<accession>A0A0S4JKJ8</accession>
<evidence type="ECO:0000256" key="7">
    <source>
        <dbReference type="SAM" id="MobiDB-lite"/>
    </source>
</evidence>
<dbReference type="InterPro" id="IPR012173">
    <property type="entry name" value="Mpp10"/>
</dbReference>
<keyword evidence="9" id="KW-1185">Reference proteome</keyword>